<reference evidence="9 10" key="1">
    <citation type="submission" date="2019-02" db="EMBL/GenBank/DDBJ databases">
        <title>Closed genome of Sporomusa termitida DSM 4440.</title>
        <authorList>
            <person name="Poehlein A."/>
            <person name="Daniel R."/>
        </authorList>
    </citation>
    <scope>NUCLEOTIDE SEQUENCE [LARGE SCALE GENOMIC DNA]</scope>
    <source>
        <strain evidence="9 10">DSM 4440</strain>
    </source>
</reference>
<dbReference type="KEGG" id="sted:SPTER_43670"/>
<evidence type="ECO:0000256" key="4">
    <source>
        <dbReference type="ARBA" id="ARBA00021948"/>
    </source>
</evidence>
<comment type="similarity">
    <text evidence="2 8">Belongs to the ComB family.</text>
</comment>
<dbReference type="PANTHER" id="PTHR37311">
    <property type="entry name" value="2-PHOSPHOSULFOLACTATE PHOSPHATASE-RELATED"/>
    <property type="match status" value="1"/>
</dbReference>
<proteinExistence type="inferred from homology"/>
<sequence>MRIDVAFLPSAVRGLDLSRTTCIVVDVFRATTSIVTAMANGCKCVTPVLSVNDARLLAREKTGALLAGERQSIKIEGFDLGNSPFDFAEASVRGQEVIMTTTNGTAAIKATAGAARTLIGSFANAGAVCHTARQCGQDVLIVCAGTDGLFSLEDALCAGCLTETLHREALPAALLTDAASGALLMYGQAKASLAAIGAAGRNGSRLQALGRKEDIEYCLRTDLFTIVPEYKDGIIT</sequence>
<protein>
    <recommendedName>
        <fullName evidence="4 8">Probable 2-phosphosulfolactate phosphatase</fullName>
        <ecNumber evidence="3 8">3.1.3.71</ecNumber>
    </recommendedName>
</protein>
<dbReference type="SUPFAM" id="SSF142823">
    <property type="entry name" value="ComB-like"/>
    <property type="match status" value="1"/>
</dbReference>
<dbReference type="AlphaFoldDB" id="A0A517E024"/>
<evidence type="ECO:0000313" key="9">
    <source>
        <dbReference type="EMBL" id="QDR82918.1"/>
    </source>
</evidence>
<dbReference type="Proteomes" id="UP000320776">
    <property type="component" value="Chromosome"/>
</dbReference>
<gene>
    <name evidence="8 9" type="primary">comB</name>
    <name evidence="9" type="ORF">SPTER_43670</name>
</gene>
<evidence type="ECO:0000256" key="7">
    <source>
        <dbReference type="ARBA" id="ARBA00033711"/>
    </source>
</evidence>
<dbReference type="FunFam" id="3.90.1560.10:FF:000001">
    <property type="entry name" value="Probable 2-phosphosulfolactate phosphatase"/>
    <property type="match status" value="1"/>
</dbReference>
<dbReference type="GO" id="GO:0000287">
    <property type="term" value="F:magnesium ion binding"/>
    <property type="evidence" value="ECO:0007669"/>
    <property type="project" value="UniProtKB-UniRule"/>
</dbReference>
<keyword evidence="6 8" id="KW-0460">Magnesium</keyword>
<name>A0A517E024_9FIRM</name>
<dbReference type="Gene3D" id="3.90.1560.10">
    <property type="entry name" value="ComB-like"/>
    <property type="match status" value="1"/>
</dbReference>
<keyword evidence="10" id="KW-1185">Reference proteome</keyword>
<dbReference type="GO" id="GO:0050532">
    <property type="term" value="F:2-phosphosulfolactate phosphatase activity"/>
    <property type="evidence" value="ECO:0007669"/>
    <property type="project" value="UniProtKB-UniRule"/>
</dbReference>
<accession>A0A517E024</accession>
<dbReference type="PANTHER" id="PTHR37311:SF1">
    <property type="entry name" value="2-PHOSPHOSULFOLACTATE PHOSPHATASE-RELATED"/>
    <property type="match status" value="1"/>
</dbReference>
<dbReference type="InterPro" id="IPR036702">
    <property type="entry name" value="ComB-like_sf"/>
</dbReference>
<comment type="catalytic activity">
    <reaction evidence="7 8">
        <text>(2R)-O-phospho-3-sulfolactate + H2O = (2R)-3-sulfolactate + phosphate</text>
        <dbReference type="Rhea" id="RHEA:23416"/>
        <dbReference type="ChEBI" id="CHEBI:15377"/>
        <dbReference type="ChEBI" id="CHEBI:15597"/>
        <dbReference type="ChEBI" id="CHEBI:43474"/>
        <dbReference type="ChEBI" id="CHEBI:58738"/>
        <dbReference type="EC" id="3.1.3.71"/>
    </reaction>
</comment>
<keyword evidence="5 8" id="KW-0378">Hydrolase</keyword>
<evidence type="ECO:0000256" key="2">
    <source>
        <dbReference type="ARBA" id="ARBA00009997"/>
    </source>
</evidence>
<comment type="cofactor">
    <cofactor evidence="1 8">
        <name>Mg(2+)</name>
        <dbReference type="ChEBI" id="CHEBI:18420"/>
    </cofactor>
</comment>
<dbReference type="RefSeq" id="WP_144352251.1">
    <property type="nucleotide sequence ID" value="NZ_CP036259.1"/>
</dbReference>
<evidence type="ECO:0000256" key="5">
    <source>
        <dbReference type="ARBA" id="ARBA00022801"/>
    </source>
</evidence>
<evidence type="ECO:0000256" key="8">
    <source>
        <dbReference type="HAMAP-Rule" id="MF_00490"/>
    </source>
</evidence>
<dbReference type="OrthoDB" id="4913at2"/>
<evidence type="ECO:0000256" key="3">
    <source>
        <dbReference type="ARBA" id="ARBA00012953"/>
    </source>
</evidence>
<evidence type="ECO:0000256" key="1">
    <source>
        <dbReference type="ARBA" id="ARBA00001946"/>
    </source>
</evidence>
<dbReference type="GO" id="GO:0050545">
    <property type="term" value="F:sulfopyruvate decarboxylase activity"/>
    <property type="evidence" value="ECO:0007669"/>
    <property type="project" value="TreeGrafter"/>
</dbReference>
<dbReference type="EMBL" id="CP036259">
    <property type="protein sequence ID" value="QDR82918.1"/>
    <property type="molecule type" value="Genomic_DNA"/>
</dbReference>
<evidence type="ECO:0000313" key="10">
    <source>
        <dbReference type="Proteomes" id="UP000320776"/>
    </source>
</evidence>
<dbReference type="EC" id="3.1.3.71" evidence="3 8"/>
<dbReference type="Pfam" id="PF04029">
    <property type="entry name" value="2-ph_phosp"/>
    <property type="match status" value="1"/>
</dbReference>
<dbReference type="HAMAP" id="MF_00490">
    <property type="entry name" value="ComB"/>
    <property type="match status" value="1"/>
</dbReference>
<dbReference type="InterPro" id="IPR005238">
    <property type="entry name" value="ComB-like"/>
</dbReference>
<organism evidence="9 10">
    <name type="scientific">Sporomusa termitida</name>
    <dbReference type="NCBI Taxonomy" id="2377"/>
    <lineage>
        <taxon>Bacteria</taxon>
        <taxon>Bacillati</taxon>
        <taxon>Bacillota</taxon>
        <taxon>Negativicutes</taxon>
        <taxon>Selenomonadales</taxon>
        <taxon>Sporomusaceae</taxon>
        <taxon>Sporomusa</taxon>
    </lineage>
</organism>
<evidence type="ECO:0000256" key="6">
    <source>
        <dbReference type="ARBA" id="ARBA00022842"/>
    </source>
</evidence>